<protein>
    <submittedName>
        <fullName evidence="1">Uncharacterized protein</fullName>
    </submittedName>
</protein>
<comment type="caution">
    <text evidence="1">The sequence shown here is derived from an EMBL/GenBank/DDBJ whole genome shotgun (WGS) entry which is preliminary data.</text>
</comment>
<dbReference type="Pfam" id="PF24175">
    <property type="entry name" value="SU10_adaptor"/>
    <property type="match status" value="1"/>
</dbReference>
<evidence type="ECO:0000313" key="1">
    <source>
        <dbReference type="EMBL" id="KKM76912.1"/>
    </source>
</evidence>
<dbReference type="EMBL" id="LAZR01008727">
    <property type="protein sequence ID" value="KKM76912.1"/>
    <property type="molecule type" value="Genomic_DNA"/>
</dbReference>
<sequence>MATGQNLIDEVRRIIHDESATFRWADAELIDYLNAGQRAIVVLVPEANLVETVVDLTTSRIARQSIPSGGIKFIKATQNYANDGTTPQGTIRYAEKDALDTYEPTWEYVSTKADDANYFEHFCHDKREPKIYYVYPAPPTDGKRLGILYSANPTELTAVGSTIALSDEYTESLIAYVTYRALTKESRESMPDTFGQELYNQFLAVLGIKRAVESSVSASEVAAPEGD</sequence>
<reference evidence="1" key="1">
    <citation type="journal article" date="2015" name="Nature">
        <title>Complex archaea that bridge the gap between prokaryotes and eukaryotes.</title>
        <authorList>
            <person name="Spang A."/>
            <person name="Saw J.H."/>
            <person name="Jorgensen S.L."/>
            <person name="Zaremba-Niedzwiedzka K."/>
            <person name="Martijn J."/>
            <person name="Lind A.E."/>
            <person name="van Eijk R."/>
            <person name="Schleper C."/>
            <person name="Guy L."/>
            <person name="Ettema T.J."/>
        </authorList>
    </citation>
    <scope>NUCLEOTIDE SEQUENCE</scope>
</reference>
<dbReference type="AlphaFoldDB" id="A0A0F9N676"/>
<name>A0A0F9N676_9ZZZZ</name>
<proteinExistence type="predicted"/>
<dbReference type="InterPro" id="IPR056209">
    <property type="entry name" value="SU10_adaptor"/>
</dbReference>
<gene>
    <name evidence="1" type="ORF">LCGC14_1375350</name>
</gene>
<organism evidence="1">
    <name type="scientific">marine sediment metagenome</name>
    <dbReference type="NCBI Taxonomy" id="412755"/>
    <lineage>
        <taxon>unclassified sequences</taxon>
        <taxon>metagenomes</taxon>
        <taxon>ecological metagenomes</taxon>
    </lineage>
</organism>
<accession>A0A0F9N676</accession>